<accession>A1ZQY4</accession>
<comment type="caution">
    <text evidence="6">The sequence shown here is derived from an EMBL/GenBank/DDBJ whole genome shotgun (WGS) entry which is preliminary data.</text>
</comment>
<dbReference type="Proteomes" id="UP000004095">
    <property type="component" value="Unassembled WGS sequence"/>
</dbReference>
<feature type="transmembrane region" description="Helical" evidence="5">
    <location>
        <begin position="202"/>
        <end position="225"/>
    </location>
</feature>
<feature type="transmembrane region" description="Helical" evidence="5">
    <location>
        <begin position="40"/>
        <end position="59"/>
    </location>
</feature>
<dbReference type="Pfam" id="PF01758">
    <property type="entry name" value="SBF"/>
    <property type="match status" value="1"/>
</dbReference>
<dbReference type="PANTHER" id="PTHR10361">
    <property type="entry name" value="SODIUM-BILE ACID COTRANSPORTER"/>
    <property type="match status" value="1"/>
</dbReference>
<evidence type="ECO:0000313" key="6">
    <source>
        <dbReference type="EMBL" id="EAY27289.1"/>
    </source>
</evidence>
<dbReference type="Gene3D" id="1.20.1530.20">
    <property type="match status" value="1"/>
</dbReference>
<comment type="subcellular location">
    <subcellularLocation>
        <location evidence="1">Membrane</location>
        <topology evidence="1">Multi-pass membrane protein</topology>
    </subcellularLocation>
</comment>
<keyword evidence="3 5" id="KW-1133">Transmembrane helix</keyword>
<keyword evidence="7" id="KW-1185">Reference proteome</keyword>
<dbReference type="InterPro" id="IPR038770">
    <property type="entry name" value="Na+/solute_symporter_sf"/>
</dbReference>
<keyword evidence="4 5" id="KW-0472">Membrane</keyword>
<gene>
    <name evidence="6" type="ORF">M23134_06599</name>
</gene>
<evidence type="ECO:0000256" key="1">
    <source>
        <dbReference type="ARBA" id="ARBA00004141"/>
    </source>
</evidence>
<dbReference type="PANTHER" id="PTHR10361:SF24">
    <property type="entry name" value="P3 PROTEIN"/>
    <property type="match status" value="1"/>
</dbReference>
<evidence type="ECO:0000256" key="5">
    <source>
        <dbReference type="SAM" id="Phobius"/>
    </source>
</evidence>
<evidence type="ECO:0000256" key="2">
    <source>
        <dbReference type="ARBA" id="ARBA00022692"/>
    </source>
</evidence>
<feature type="transmembrane region" description="Helical" evidence="5">
    <location>
        <begin position="71"/>
        <end position="92"/>
    </location>
</feature>
<sequence length="303" mass="33133">METQIFSNYLLPITLALIMLGMGLSLTMRDFRNIFLQPKAVILGLLSQMIILPLFAMLVAQLSGLSDELKVGLVLIAACPGGAVSNLITHLLKGNVALSVSMTTVNSFITIFTIPAIVGIALHYFIGDSKEIALDFWGTLIRVLLITVLPCVVGVIIHQQHKLFAESLEKPLRVIMPISLALMMIGSIFLEKKENAVPITFHEYLTVIIPCLILNLGGMFIGYYIAKAFGLIKKNQITIAVEVGLQNTGLAIFVATSLLENQRMAIPSAVYALFTFFSAAIFGFLVNKEEIMKKPPRKPQAAN</sequence>
<reference evidence="6 7" key="1">
    <citation type="submission" date="2007-01" db="EMBL/GenBank/DDBJ databases">
        <authorList>
            <person name="Haygood M."/>
            <person name="Podell S."/>
            <person name="Anderson C."/>
            <person name="Hopkinson B."/>
            <person name="Roe K."/>
            <person name="Barbeau K."/>
            <person name="Gaasterland T."/>
            <person name="Ferriera S."/>
            <person name="Johnson J."/>
            <person name="Kravitz S."/>
            <person name="Beeson K."/>
            <person name="Sutton G."/>
            <person name="Rogers Y.-H."/>
            <person name="Friedman R."/>
            <person name="Frazier M."/>
            <person name="Venter J.C."/>
        </authorList>
    </citation>
    <scope>NUCLEOTIDE SEQUENCE [LARGE SCALE GENOMIC DNA]</scope>
    <source>
        <strain evidence="6 7">ATCC 23134</strain>
    </source>
</reference>
<dbReference type="GO" id="GO:0016020">
    <property type="term" value="C:membrane"/>
    <property type="evidence" value="ECO:0007669"/>
    <property type="project" value="UniProtKB-SubCell"/>
</dbReference>
<dbReference type="RefSeq" id="WP_002699987.1">
    <property type="nucleotide sequence ID" value="NZ_AAWS01000025.1"/>
</dbReference>
<feature type="transmembrane region" description="Helical" evidence="5">
    <location>
        <begin position="104"/>
        <end position="127"/>
    </location>
</feature>
<feature type="transmembrane region" description="Helical" evidence="5">
    <location>
        <begin position="6"/>
        <end position="28"/>
    </location>
</feature>
<evidence type="ECO:0000313" key="7">
    <source>
        <dbReference type="Proteomes" id="UP000004095"/>
    </source>
</evidence>
<feature type="transmembrane region" description="Helical" evidence="5">
    <location>
        <begin position="139"/>
        <end position="159"/>
    </location>
</feature>
<protein>
    <submittedName>
        <fullName evidence="6">Sodium bile acid symporter family protein</fullName>
    </submittedName>
</protein>
<feature type="transmembrane region" description="Helical" evidence="5">
    <location>
        <begin position="171"/>
        <end position="190"/>
    </location>
</feature>
<feature type="transmembrane region" description="Helical" evidence="5">
    <location>
        <begin position="265"/>
        <end position="287"/>
    </location>
</feature>
<dbReference type="OrthoDB" id="9806785at2"/>
<keyword evidence="2 5" id="KW-0812">Transmembrane</keyword>
<dbReference type="InterPro" id="IPR002657">
    <property type="entry name" value="BilAc:Na_symport/Acr3"/>
</dbReference>
<evidence type="ECO:0000256" key="3">
    <source>
        <dbReference type="ARBA" id="ARBA00022989"/>
    </source>
</evidence>
<feature type="transmembrane region" description="Helical" evidence="5">
    <location>
        <begin position="237"/>
        <end position="259"/>
    </location>
</feature>
<dbReference type="eggNOG" id="COG0385">
    <property type="taxonomic scope" value="Bacteria"/>
</dbReference>
<dbReference type="AlphaFoldDB" id="A1ZQY4"/>
<evidence type="ECO:0000256" key="4">
    <source>
        <dbReference type="ARBA" id="ARBA00023136"/>
    </source>
</evidence>
<organism evidence="6 7">
    <name type="scientific">Microscilla marina ATCC 23134</name>
    <dbReference type="NCBI Taxonomy" id="313606"/>
    <lineage>
        <taxon>Bacteria</taxon>
        <taxon>Pseudomonadati</taxon>
        <taxon>Bacteroidota</taxon>
        <taxon>Cytophagia</taxon>
        <taxon>Cytophagales</taxon>
        <taxon>Microscillaceae</taxon>
        <taxon>Microscilla</taxon>
    </lineage>
</organism>
<dbReference type="InterPro" id="IPR004710">
    <property type="entry name" value="Bilac:Na_transpt"/>
</dbReference>
<dbReference type="EMBL" id="AAWS01000025">
    <property type="protein sequence ID" value="EAY27289.1"/>
    <property type="molecule type" value="Genomic_DNA"/>
</dbReference>
<proteinExistence type="predicted"/>
<name>A1ZQY4_MICM2</name>